<evidence type="ECO:0000256" key="3">
    <source>
        <dbReference type="ARBA" id="ARBA00023163"/>
    </source>
</evidence>
<dbReference type="SUPFAM" id="SSF46689">
    <property type="entry name" value="Homeodomain-like"/>
    <property type="match status" value="1"/>
</dbReference>
<keyword evidence="1" id="KW-0805">Transcription regulation</keyword>
<keyword evidence="6" id="KW-1185">Reference proteome</keyword>
<evidence type="ECO:0000259" key="4">
    <source>
        <dbReference type="PROSITE" id="PS01124"/>
    </source>
</evidence>
<dbReference type="InterPro" id="IPR020449">
    <property type="entry name" value="Tscrpt_reg_AraC-type_HTH"/>
</dbReference>
<gene>
    <name evidence="5" type="ORF">K7862_33715</name>
</gene>
<dbReference type="PROSITE" id="PS01124">
    <property type="entry name" value="HTH_ARAC_FAMILY_2"/>
    <property type="match status" value="1"/>
</dbReference>
<feature type="domain" description="HTH araC/xylS-type" evidence="4">
    <location>
        <begin position="68"/>
        <end position="169"/>
    </location>
</feature>
<keyword evidence="3" id="KW-0804">Transcription</keyword>
<protein>
    <submittedName>
        <fullName evidence="5">Helix-turn-helix transcriptional regulator</fullName>
    </submittedName>
</protein>
<dbReference type="PANTHER" id="PTHR43280">
    <property type="entry name" value="ARAC-FAMILY TRANSCRIPTIONAL REGULATOR"/>
    <property type="match status" value="1"/>
</dbReference>
<comment type="caution">
    <text evidence="5">The sequence shown here is derived from an EMBL/GenBank/DDBJ whole genome shotgun (WGS) entry which is preliminary data.</text>
</comment>
<dbReference type="EMBL" id="JAINZZ010000077">
    <property type="protein sequence ID" value="MBY8882562.1"/>
    <property type="molecule type" value="Genomic_DNA"/>
</dbReference>
<dbReference type="PRINTS" id="PR00032">
    <property type="entry name" value="HTHARAC"/>
</dbReference>
<dbReference type="InterPro" id="IPR018060">
    <property type="entry name" value="HTH_AraC"/>
</dbReference>
<reference evidence="5 6" key="1">
    <citation type="submission" date="2021-08" db="EMBL/GenBank/DDBJ databases">
        <title>WGS of actinomycetes from Thailand.</title>
        <authorList>
            <person name="Thawai C."/>
        </authorList>
    </citation>
    <scope>NUCLEOTIDE SEQUENCE [LARGE SCALE GENOMIC DNA]</scope>
    <source>
        <strain evidence="5 6">PLK6-54</strain>
    </source>
</reference>
<keyword evidence="2" id="KW-0238">DNA-binding</keyword>
<dbReference type="SMART" id="SM00342">
    <property type="entry name" value="HTH_ARAC"/>
    <property type="match status" value="1"/>
</dbReference>
<accession>A0ABS7QHB4</accession>
<dbReference type="Pfam" id="PF12833">
    <property type="entry name" value="HTH_18"/>
    <property type="match status" value="1"/>
</dbReference>
<proteinExistence type="predicted"/>
<dbReference type="Proteomes" id="UP000778578">
    <property type="component" value="Unassembled WGS sequence"/>
</dbReference>
<dbReference type="Gene3D" id="1.10.10.60">
    <property type="entry name" value="Homeodomain-like"/>
    <property type="match status" value="1"/>
</dbReference>
<evidence type="ECO:0000313" key="5">
    <source>
        <dbReference type="EMBL" id="MBY8882562.1"/>
    </source>
</evidence>
<dbReference type="InterPro" id="IPR009057">
    <property type="entry name" value="Homeodomain-like_sf"/>
</dbReference>
<name>A0ABS7QHB4_9ACTN</name>
<organism evidence="5 6">
    <name type="scientific">Actinacidiphila acidipaludis</name>
    <dbReference type="NCBI Taxonomy" id="2873382"/>
    <lineage>
        <taxon>Bacteria</taxon>
        <taxon>Bacillati</taxon>
        <taxon>Actinomycetota</taxon>
        <taxon>Actinomycetes</taxon>
        <taxon>Kitasatosporales</taxon>
        <taxon>Streptomycetaceae</taxon>
        <taxon>Actinacidiphila</taxon>
    </lineage>
</organism>
<dbReference type="PANTHER" id="PTHR43280:SF31">
    <property type="entry name" value="TRANSCRIPTIONAL REGULATORY PROTEIN"/>
    <property type="match status" value="1"/>
</dbReference>
<sequence length="182" mass="19924">MVTAFLEAESAVRGDVGGTAKPDGDGAAAPVHGDEAAVVRRAPEETAGPLVARPRPVPAPSPTDLLVRDIKAYIEHHLGDTTLTPTSIAAANHISVRYLHHLFRRDGRTVGAFLRERRLEHCRADLADPAQAHRNVCEIARRWGFRDPAVFNRTFKTAYGLTPGAYRRRPFPPSRTGQLGQH</sequence>
<evidence type="ECO:0000256" key="1">
    <source>
        <dbReference type="ARBA" id="ARBA00023015"/>
    </source>
</evidence>
<evidence type="ECO:0000256" key="2">
    <source>
        <dbReference type="ARBA" id="ARBA00023125"/>
    </source>
</evidence>
<evidence type="ECO:0000313" key="6">
    <source>
        <dbReference type="Proteomes" id="UP000778578"/>
    </source>
</evidence>